<gene>
    <name evidence="1" type="ORF">V6257_11310</name>
</gene>
<keyword evidence="2" id="KW-1185">Reference proteome</keyword>
<name>A0ABU9H152_9GAMM</name>
<evidence type="ECO:0008006" key="3">
    <source>
        <dbReference type="Google" id="ProtNLM"/>
    </source>
</evidence>
<evidence type="ECO:0000313" key="1">
    <source>
        <dbReference type="EMBL" id="MEL0655622.1"/>
    </source>
</evidence>
<dbReference type="EMBL" id="JBAKAW010000010">
    <property type="protein sequence ID" value="MEL0655622.1"/>
    <property type="molecule type" value="Genomic_DNA"/>
</dbReference>
<sequence length="331" mass="38187">MTVIKDLGNFFPIHPNEYFPAYIMRLRYLGKHLSLPKEMLISDIRASTIPDNIYPRSIIPCINILEPTSIENNNGLINRAVLIDHFSANYWQGFIKPGELNLYNAAIINGHKASNNLFEGEQLLKVFKPLKFCRMCAEDDRKSIGLAYWYSEHQIPTIYTCSKHSSVLEHAVWDHKKTLIDNPIISSNNACKLPRVVIAPLHAWLDKQSKYLLTQPLPSTRAWVASVRETLYELFEAKYTSRGVMFSSRLINQWGLFLRESFNKLEPTKRYGAELKKFKIQNVLSPKAKQTHPMIFLLLIKFAEEYTGENIASYRADYFKKHSLNCNGLLS</sequence>
<organism evidence="1 2">
    <name type="scientific">Pseudoalteromonas issachenkonii</name>
    <dbReference type="NCBI Taxonomy" id="152297"/>
    <lineage>
        <taxon>Bacteria</taxon>
        <taxon>Pseudomonadati</taxon>
        <taxon>Pseudomonadota</taxon>
        <taxon>Gammaproteobacteria</taxon>
        <taxon>Alteromonadales</taxon>
        <taxon>Pseudoalteromonadaceae</taxon>
        <taxon>Pseudoalteromonas</taxon>
    </lineage>
</organism>
<reference evidence="1 2" key="1">
    <citation type="submission" date="2024-02" db="EMBL/GenBank/DDBJ databases">
        <title>Bacteria isolated from the canopy kelp, Nereocystis luetkeana.</title>
        <authorList>
            <person name="Pfister C.A."/>
            <person name="Younker I.T."/>
            <person name="Light S.H."/>
        </authorList>
    </citation>
    <scope>NUCLEOTIDE SEQUENCE [LARGE SCALE GENOMIC DNA]</scope>
    <source>
        <strain evidence="1 2">TI.1.03</strain>
    </source>
</reference>
<dbReference type="Proteomes" id="UP001371391">
    <property type="component" value="Unassembled WGS sequence"/>
</dbReference>
<evidence type="ECO:0000313" key="2">
    <source>
        <dbReference type="Proteomes" id="UP001371391"/>
    </source>
</evidence>
<accession>A0ABU9H152</accession>
<proteinExistence type="predicted"/>
<comment type="caution">
    <text evidence="1">The sequence shown here is derived from an EMBL/GenBank/DDBJ whole genome shotgun (WGS) entry which is preliminary data.</text>
</comment>
<dbReference type="RefSeq" id="WP_341602793.1">
    <property type="nucleotide sequence ID" value="NZ_JBAKAW010000010.1"/>
</dbReference>
<protein>
    <recommendedName>
        <fullName evidence="3">Transposon Tn7 transposition protein TnsD C-termianl domain-containing protein</fullName>
    </recommendedName>
</protein>